<name>A0AA39TCW8_9AGAR</name>
<gene>
    <name evidence="1" type="ORF">IW261DRAFT_1136761</name>
</gene>
<dbReference type="EMBL" id="JAUEPR010000009">
    <property type="protein sequence ID" value="KAK0480716.1"/>
    <property type="molecule type" value="Genomic_DNA"/>
</dbReference>
<dbReference type="AlphaFoldDB" id="A0AA39TCW8"/>
<protein>
    <submittedName>
        <fullName evidence="1">Uncharacterized protein</fullName>
    </submittedName>
</protein>
<proteinExistence type="predicted"/>
<organism evidence="1 2">
    <name type="scientific">Armillaria novae-zelandiae</name>
    <dbReference type="NCBI Taxonomy" id="153914"/>
    <lineage>
        <taxon>Eukaryota</taxon>
        <taxon>Fungi</taxon>
        <taxon>Dikarya</taxon>
        <taxon>Basidiomycota</taxon>
        <taxon>Agaricomycotina</taxon>
        <taxon>Agaricomycetes</taxon>
        <taxon>Agaricomycetidae</taxon>
        <taxon>Agaricales</taxon>
        <taxon>Marasmiineae</taxon>
        <taxon>Physalacriaceae</taxon>
        <taxon>Armillaria</taxon>
    </lineage>
</organism>
<accession>A0AA39TCW8</accession>
<keyword evidence="2" id="KW-1185">Reference proteome</keyword>
<evidence type="ECO:0000313" key="2">
    <source>
        <dbReference type="Proteomes" id="UP001175227"/>
    </source>
</evidence>
<sequence>MHRQNCTTRNQRLEYTINKRRVSHLSTCWYICYTQTLLWTYLADLSLVHLEFSVCSSSYLRQSLQIYTRCPFVCEREEAVIGANNGDIFINEQLVWVLTGDGNDIGPYSSSTLVRSLLPPKLGVVGLFLDDNSGPKMYFPPFFLIDRILLPNCFDCDNDYKTLRTRA</sequence>
<dbReference type="Proteomes" id="UP001175227">
    <property type="component" value="Unassembled WGS sequence"/>
</dbReference>
<comment type="caution">
    <text evidence="1">The sequence shown here is derived from an EMBL/GenBank/DDBJ whole genome shotgun (WGS) entry which is preliminary data.</text>
</comment>
<evidence type="ECO:0000313" key="1">
    <source>
        <dbReference type="EMBL" id="KAK0480716.1"/>
    </source>
</evidence>
<reference evidence="1" key="1">
    <citation type="submission" date="2023-06" db="EMBL/GenBank/DDBJ databases">
        <authorList>
            <consortium name="Lawrence Berkeley National Laboratory"/>
            <person name="Ahrendt S."/>
            <person name="Sahu N."/>
            <person name="Indic B."/>
            <person name="Wong-Bajracharya J."/>
            <person name="Merenyi Z."/>
            <person name="Ke H.-M."/>
            <person name="Monk M."/>
            <person name="Kocsube S."/>
            <person name="Drula E."/>
            <person name="Lipzen A."/>
            <person name="Balint B."/>
            <person name="Henrissat B."/>
            <person name="Andreopoulos B."/>
            <person name="Martin F.M."/>
            <person name="Harder C.B."/>
            <person name="Rigling D."/>
            <person name="Ford K.L."/>
            <person name="Foster G.D."/>
            <person name="Pangilinan J."/>
            <person name="Papanicolaou A."/>
            <person name="Barry K."/>
            <person name="LaButti K."/>
            <person name="Viragh M."/>
            <person name="Koriabine M."/>
            <person name="Yan M."/>
            <person name="Riley R."/>
            <person name="Champramary S."/>
            <person name="Plett K.L."/>
            <person name="Tsai I.J."/>
            <person name="Slot J."/>
            <person name="Sipos G."/>
            <person name="Plett J."/>
            <person name="Nagy L.G."/>
            <person name="Grigoriev I.V."/>
        </authorList>
    </citation>
    <scope>NUCLEOTIDE SEQUENCE</scope>
    <source>
        <strain evidence="1">ICMP 16352</strain>
    </source>
</reference>